<organism evidence="7 8">
    <name type="scientific">Ktedonosporobacter rubrisoli</name>
    <dbReference type="NCBI Taxonomy" id="2509675"/>
    <lineage>
        <taxon>Bacteria</taxon>
        <taxon>Bacillati</taxon>
        <taxon>Chloroflexota</taxon>
        <taxon>Ktedonobacteria</taxon>
        <taxon>Ktedonobacterales</taxon>
        <taxon>Ktedonosporobacteraceae</taxon>
        <taxon>Ktedonosporobacter</taxon>
    </lineage>
</organism>
<accession>A0A4P6JQL4</accession>
<dbReference type="UniPathway" id="UPA00895"/>
<keyword evidence="8" id="KW-1185">Reference proteome</keyword>
<evidence type="ECO:0000256" key="5">
    <source>
        <dbReference type="SAM" id="Phobius"/>
    </source>
</evidence>
<reference evidence="7 8" key="1">
    <citation type="submission" date="2019-01" db="EMBL/GenBank/DDBJ databases">
        <title>Ktedonosporobacter rubrisoli SCAWS-G2.</title>
        <authorList>
            <person name="Huang Y."/>
            <person name="Yan B."/>
        </authorList>
    </citation>
    <scope>NUCLEOTIDE SEQUENCE [LARGE SCALE GENOMIC DNA]</scope>
    <source>
        <strain evidence="7 8">SCAWS-G2</strain>
    </source>
</reference>
<protein>
    <recommendedName>
        <fullName evidence="6">Methylamine utilisation protein MauE domain-containing protein</fullName>
    </recommendedName>
</protein>
<dbReference type="AlphaFoldDB" id="A0A4P6JQL4"/>
<evidence type="ECO:0000256" key="1">
    <source>
        <dbReference type="ARBA" id="ARBA00004141"/>
    </source>
</evidence>
<evidence type="ECO:0000256" key="2">
    <source>
        <dbReference type="ARBA" id="ARBA00022692"/>
    </source>
</evidence>
<feature type="domain" description="Methylamine utilisation protein MauE" evidence="6">
    <location>
        <begin position="7"/>
        <end position="134"/>
    </location>
</feature>
<dbReference type="GO" id="GO:0030416">
    <property type="term" value="P:methylamine metabolic process"/>
    <property type="evidence" value="ECO:0007669"/>
    <property type="project" value="InterPro"/>
</dbReference>
<evidence type="ECO:0000313" key="8">
    <source>
        <dbReference type="Proteomes" id="UP000290365"/>
    </source>
</evidence>
<proteinExistence type="predicted"/>
<keyword evidence="2 5" id="KW-0812">Transmembrane</keyword>
<evidence type="ECO:0000313" key="7">
    <source>
        <dbReference type="EMBL" id="QBD77553.1"/>
    </source>
</evidence>
<name>A0A4P6JQL4_KTERU</name>
<dbReference type="Pfam" id="PF07291">
    <property type="entry name" value="MauE"/>
    <property type="match status" value="1"/>
</dbReference>
<feature type="transmembrane region" description="Helical" evidence="5">
    <location>
        <begin position="52"/>
        <end position="69"/>
    </location>
</feature>
<evidence type="ECO:0000256" key="4">
    <source>
        <dbReference type="ARBA" id="ARBA00023136"/>
    </source>
</evidence>
<dbReference type="InterPro" id="IPR009908">
    <property type="entry name" value="Methylamine_util_MauE"/>
</dbReference>
<keyword evidence="3 5" id="KW-1133">Transmembrane helix</keyword>
<feature type="transmembrane region" description="Helical" evidence="5">
    <location>
        <begin position="143"/>
        <end position="166"/>
    </location>
</feature>
<feature type="transmembrane region" description="Helical" evidence="5">
    <location>
        <begin position="6"/>
        <end position="25"/>
    </location>
</feature>
<feature type="transmembrane region" description="Helical" evidence="5">
    <location>
        <begin position="117"/>
        <end position="137"/>
    </location>
</feature>
<dbReference type="EMBL" id="CP035758">
    <property type="protein sequence ID" value="QBD77553.1"/>
    <property type="molecule type" value="Genomic_DNA"/>
</dbReference>
<feature type="transmembrane region" description="Helical" evidence="5">
    <location>
        <begin position="75"/>
        <end position="96"/>
    </location>
</feature>
<sequence length="180" mass="19350">MVMVSSSVLLFCRLTIGLTFAWAVLGKLRDLAAFREAVVDFRLLPEALSRNLAWVFLLAECALLLMLGLGNALLLPGFVLSAGLLGLFSVALGLVLRRSMQVSCNCFGVTERRVSPYDVARNLLLMVGSLVGCWTSLDAGEPVAGSTLLLLGLMALGLVILVTNLADVVETLRRPFPLNM</sequence>
<evidence type="ECO:0000256" key="3">
    <source>
        <dbReference type="ARBA" id="ARBA00022989"/>
    </source>
</evidence>
<dbReference type="KEGG" id="kbs:EPA93_16770"/>
<dbReference type="Proteomes" id="UP000290365">
    <property type="component" value="Chromosome"/>
</dbReference>
<dbReference type="GO" id="GO:0016020">
    <property type="term" value="C:membrane"/>
    <property type="evidence" value="ECO:0007669"/>
    <property type="project" value="UniProtKB-SubCell"/>
</dbReference>
<evidence type="ECO:0000259" key="6">
    <source>
        <dbReference type="Pfam" id="PF07291"/>
    </source>
</evidence>
<keyword evidence="4 5" id="KW-0472">Membrane</keyword>
<dbReference type="OrthoDB" id="9809646at2"/>
<gene>
    <name evidence="7" type="ORF">EPA93_16770</name>
</gene>
<comment type="subcellular location">
    <subcellularLocation>
        <location evidence="1">Membrane</location>
        <topology evidence="1">Multi-pass membrane protein</topology>
    </subcellularLocation>
</comment>